<sequence length="74" mass="8799">MDLSFTEFIKNIEKVSKAGKEPKKIVVGYKTFSNLMKDEKFVKHISIDVEDPMIRYFKRIELKIVTEKRHLQVI</sequence>
<dbReference type="Proteomes" id="UP000014568">
    <property type="component" value="Unassembled WGS sequence"/>
</dbReference>
<dbReference type="HOGENOM" id="CLU_197264_0_0_6"/>
<dbReference type="AlphaFoldDB" id="S3P715"/>
<keyword evidence="2" id="KW-1185">Reference proteome</keyword>
<gene>
    <name evidence="1" type="ORF">F945_01433</name>
</gene>
<accession>S3P715</accession>
<comment type="caution">
    <text evidence="1">The sequence shown here is derived from an EMBL/GenBank/DDBJ whole genome shotgun (WGS) entry which is preliminary data.</text>
</comment>
<dbReference type="OrthoDB" id="6710883at2"/>
<evidence type="ECO:0000313" key="1">
    <source>
        <dbReference type="EMBL" id="EPF74666.1"/>
    </source>
</evidence>
<name>S3P715_9GAMM</name>
<evidence type="ECO:0000313" key="2">
    <source>
        <dbReference type="Proteomes" id="UP000014568"/>
    </source>
</evidence>
<dbReference type="PATRIC" id="fig|421052.3.peg.1392"/>
<protein>
    <submittedName>
        <fullName evidence="1">Uncharacterized protein</fullName>
    </submittedName>
</protein>
<proteinExistence type="predicted"/>
<dbReference type="EMBL" id="ATGI01000017">
    <property type="protein sequence ID" value="EPF74666.1"/>
    <property type="molecule type" value="Genomic_DNA"/>
</dbReference>
<reference evidence="1 2" key="1">
    <citation type="submission" date="2013-06" db="EMBL/GenBank/DDBJ databases">
        <title>The Genome Sequence of Acinetobacter rudis CIP 110305.</title>
        <authorList>
            <consortium name="The Broad Institute Genome Sequencing Platform"/>
            <consortium name="The Broad Institute Genome Sequencing Center for Infectious Disease"/>
            <person name="Cerqueira G."/>
            <person name="Feldgarden M."/>
            <person name="Courvalin P."/>
            <person name="Perichon B."/>
            <person name="Grillot-Courvalin C."/>
            <person name="Clermont D."/>
            <person name="Rocha E."/>
            <person name="Yoon E.-J."/>
            <person name="Nemec A."/>
            <person name="Young S.K."/>
            <person name="Zeng Q."/>
            <person name="Gargeya S."/>
            <person name="Fitzgerald M."/>
            <person name="Abouelleil A."/>
            <person name="Alvarado L."/>
            <person name="Berlin A.M."/>
            <person name="Chapman S.B."/>
            <person name="Dewar J."/>
            <person name="Goldberg J."/>
            <person name="Griggs A."/>
            <person name="Gujja S."/>
            <person name="Hansen M."/>
            <person name="Howarth C."/>
            <person name="Imamovic A."/>
            <person name="Larimer J."/>
            <person name="McCowan C."/>
            <person name="Murphy C."/>
            <person name="Pearson M."/>
            <person name="Priest M."/>
            <person name="Roberts A."/>
            <person name="Saif S."/>
            <person name="Shea T."/>
            <person name="Sykes S."/>
            <person name="Wortman J."/>
            <person name="Nusbaum C."/>
            <person name="Birren B."/>
        </authorList>
    </citation>
    <scope>NUCLEOTIDE SEQUENCE [LARGE SCALE GENOMIC DNA]</scope>
    <source>
        <strain evidence="1 2">CIP 110305</strain>
    </source>
</reference>
<organism evidence="1 2">
    <name type="scientific">Acinetobacter rudis CIP 110305</name>
    <dbReference type="NCBI Taxonomy" id="421052"/>
    <lineage>
        <taxon>Bacteria</taxon>
        <taxon>Pseudomonadati</taxon>
        <taxon>Pseudomonadota</taxon>
        <taxon>Gammaproteobacteria</taxon>
        <taxon>Moraxellales</taxon>
        <taxon>Moraxellaceae</taxon>
        <taxon>Acinetobacter</taxon>
    </lineage>
</organism>